<gene>
    <name evidence="1" type="ORF">BASA50_006027</name>
</gene>
<keyword evidence="2" id="KW-1185">Reference proteome</keyword>
<name>A0ABQ8FB59_9FUNG</name>
<protein>
    <submittedName>
        <fullName evidence="1">Uncharacterized protein</fullName>
    </submittedName>
</protein>
<proteinExistence type="predicted"/>
<evidence type="ECO:0000313" key="2">
    <source>
        <dbReference type="Proteomes" id="UP001648503"/>
    </source>
</evidence>
<sequence>MRVITEREAAKAVVDIDKFLILAAETMEHIATPHSTTHPMPTLDILMDLITRIAEFETAWVAQSQSLQPVSSQHHINPHQLDIVTTHRMTSTQKSAEINTGINTCQHLLSVLDTLLSHTTTTTTQSSPNPNPAE</sequence>
<dbReference type="EMBL" id="JAFCIX010000312">
    <property type="protein sequence ID" value="KAH6595234.1"/>
    <property type="molecule type" value="Genomic_DNA"/>
</dbReference>
<organism evidence="1 2">
    <name type="scientific">Batrachochytrium salamandrivorans</name>
    <dbReference type="NCBI Taxonomy" id="1357716"/>
    <lineage>
        <taxon>Eukaryota</taxon>
        <taxon>Fungi</taxon>
        <taxon>Fungi incertae sedis</taxon>
        <taxon>Chytridiomycota</taxon>
        <taxon>Chytridiomycota incertae sedis</taxon>
        <taxon>Chytridiomycetes</taxon>
        <taxon>Rhizophydiales</taxon>
        <taxon>Rhizophydiales incertae sedis</taxon>
        <taxon>Batrachochytrium</taxon>
    </lineage>
</organism>
<accession>A0ABQ8FB59</accession>
<comment type="caution">
    <text evidence="1">The sequence shown here is derived from an EMBL/GenBank/DDBJ whole genome shotgun (WGS) entry which is preliminary data.</text>
</comment>
<evidence type="ECO:0000313" key="1">
    <source>
        <dbReference type="EMBL" id="KAH6595234.1"/>
    </source>
</evidence>
<reference evidence="1 2" key="1">
    <citation type="submission" date="2021-02" db="EMBL/GenBank/DDBJ databases">
        <title>Variation within the Batrachochytrium salamandrivorans European outbreak.</title>
        <authorList>
            <person name="Kelly M."/>
            <person name="Pasmans F."/>
            <person name="Shea T.P."/>
            <person name="Munoz J.F."/>
            <person name="Carranza S."/>
            <person name="Cuomo C.A."/>
            <person name="Martel A."/>
        </authorList>
    </citation>
    <scope>NUCLEOTIDE SEQUENCE [LARGE SCALE GENOMIC DNA]</scope>
    <source>
        <strain evidence="1 2">AMFP18/2</strain>
    </source>
</reference>
<dbReference type="Proteomes" id="UP001648503">
    <property type="component" value="Unassembled WGS sequence"/>
</dbReference>